<keyword evidence="3" id="KW-1003">Cell membrane</keyword>
<keyword evidence="5 7" id="KW-1133">Transmembrane helix</keyword>
<gene>
    <name evidence="9" type="ORF">ACJEBI_20300</name>
</gene>
<keyword evidence="10" id="KW-1185">Reference proteome</keyword>
<dbReference type="InterPro" id="IPR000515">
    <property type="entry name" value="MetI-like"/>
</dbReference>
<evidence type="ECO:0000256" key="7">
    <source>
        <dbReference type="RuleBase" id="RU363032"/>
    </source>
</evidence>
<dbReference type="PROSITE" id="PS50928">
    <property type="entry name" value="ABC_TM1"/>
    <property type="match status" value="1"/>
</dbReference>
<reference evidence="9 10" key="1">
    <citation type="submission" date="2024-11" db="EMBL/GenBank/DDBJ databases">
        <authorList>
            <person name="Lucas J.A."/>
        </authorList>
    </citation>
    <scope>NUCLEOTIDE SEQUENCE [LARGE SCALE GENOMIC DNA]</scope>
    <source>
        <strain evidence="9 10">Z 5.4</strain>
    </source>
</reference>
<keyword evidence="6 7" id="KW-0472">Membrane</keyword>
<dbReference type="InterPro" id="IPR035906">
    <property type="entry name" value="MetI-like_sf"/>
</dbReference>
<comment type="caution">
    <text evidence="9">The sequence shown here is derived from an EMBL/GenBank/DDBJ whole genome shotgun (WGS) entry which is preliminary data.</text>
</comment>
<feature type="transmembrane region" description="Helical" evidence="7">
    <location>
        <begin position="142"/>
        <end position="164"/>
    </location>
</feature>
<accession>A0ABW8RNP7</accession>
<feature type="transmembrane region" description="Helical" evidence="7">
    <location>
        <begin position="14"/>
        <end position="35"/>
    </location>
</feature>
<dbReference type="SUPFAM" id="SSF161098">
    <property type="entry name" value="MetI-like"/>
    <property type="match status" value="1"/>
</dbReference>
<evidence type="ECO:0000256" key="6">
    <source>
        <dbReference type="ARBA" id="ARBA00023136"/>
    </source>
</evidence>
<feature type="domain" description="ABC transmembrane type-1" evidence="8">
    <location>
        <begin position="73"/>
        <end position="266"/>
    </location>
</feature>
<feature type="transmembrane region" description="Helical" evidence="7">
    <location>
        <begin position="245"/>
        <end position="266"/>
    </location>
</feature>
<evidence type="ECO:0000256" key="4">
    <source>
        <dbReference type="ARBA" id="ARBA00022692"/>
    </source>
</evidence>
<name>A0ABW8RNP7_9BACI</name>
<dbReference type="Pfam" id="PF00528">
    <property type="entry name" value="BPD_transp_1"/>
    <property type="match status" value="1"/>
</dbReference>
<evidence type="ECO:0000256" key="3">
    <source>
        <dbReference type="ARBA" id="ARBA00022475"/>
    </source>
</evidence>
<dbReference type="EMBL" id="JBJHQH010000017">
    <property type="protein sequence ID" value="MFK9093810.1"/>
    <property type="molecule type" value="Genomic_DNA"/>
</dbReference>
<evidence type="ECO:0000313" key="10">
    <source>
        <dbReference type="Proteomes" id="UP001623041"/>
    </source>
</evidence>
<comment type="subcellular location">
    <subcellularLocation>
        <location evidence="1 7">Cell membrane</location>
        <topology evidence="1 7">Multi-pass membrane protein</topology>
    </subcellularLocation>
</comment>
<dbReference type="PANTHER" id="PTHR43744:SF8">
    <property type="entry name" value="SN-GLYCEROL-3-PHOSPHATE TRANSPORT SYSTEM PERMEASE PROTEIN UGPE"/>
    <property type="match status" value="1"/>
</dbReference>
<dbReference type="Proteomes" id="UP001623041">
    <property type="component" value="Unassembled WGS sequence"/>
</dbReference>
<feature type="transmembrane region" description="Helical" evidence="7">
    <location>
        <begin position="108"/>
        <end position="130"/>
    </location>
</feature>
<dbReference type="RefSeq" id="WP_406582309.1">
    <property type="nucleotide sequence ID" value="NZ_JBJHQH010000017.1"/>
</dbReference>
<comment type="similarity">
    <text evidence="7">Belongs to the binding-protein-dependent transport system permease family.</text>
</comment>
<keyword evidence="4 7" id="KW-0812">Transmembrane</keyword>
<evidence type="ECO:0000256" key="2">
    <source>
        <dbReference type="ARBA" id="ARBA00022448"/>
    </source>
</evidence>
<dbReference type="CDD" id="cd06261">
    <property type="entry name" value="TM_PBP2"/>
    <property type="match status" value="1"/>
</dbReference>
<dbReference type="Gene3D" id="1.10.3720.10">
    <property type="entry name" value="MetI-like"/>
    <property type="match status" value="1"/>
</dbReference>
<feature type="transmembrane region" description="Helical" evidence="7">
    <location>
        <begin position="77"/>
        <end position="99"/>
    </location>
</feature>
<keyword evidence="2 7" id="KW-0813">Transport</keyword>
<protein>
    <submittedName>
        <fullName evidence="9">Carbohydrate ABC transporter permease</fullName>
    </submittedName>
</protein>
<evidence type="ECO:0000256" key="1">
    <source>
        <dbReference type="ARBA" id="ARBA00004651"/>
    </source>
</evidence>
<evidence type="ECO:0000256" key="5">
    <source>
        <dbReference type="ARBA" id="ARBA00022989"/>
    </source>
</evidence>
<evidence type="ECO:0000313" key="9">
    <source>
        <dbReference type="EMBL" id="MFK9093810.1"/>
    </source>
</evidence>
<organism evidence="9 10">
    <name type="scientific">Bacillus salipaludis</name>
    <dbReference type="NCBI Taxonomy" id="2547811"/>
    <lineage>
        <taxon>Bacteria</taxon>
        <taxon>Bacillati</taxon>
        <taxon>Bacillota</taxon>
        <taxon>Bacilli</taxon>
        <taxon>Bacillales</taxon>
        <taxon>Bacillaceae</taxon>
        <taxon>Bacillus</taxon>
    </lineage>
</organism>
<proteinExistence type="inferred from homology"/>
<dbReference type="PANTHER" id="PTHR43744">
    <property type="entry name" value="ABC TRANSPORTER PERMEASE PROTEIN MG189-RELATED-RELATED"/>
    <property type="match status" value="1"/>
</dbReference>
<evidence type="ECO:0000259" key="8">
    <source>
        <dbReference type="PROSITE" id="PS50928"/>
    </source>
</evidence>
<feature type="transmembrane region" description="Helical" evidence="7">
    <location>
        <begin position="198"/>
        <end position="220"/>
    </location>
</feature>
<sequence length="280" mass="31592">MINKNNRNFLSRNLIRISLLAWGLSVLYPILWTAYTSLKDNKQLFADAWALPKVLHFENYVNAWINSNIASNFLNSFFVTIIATFLSLVLSATTSYVLARYKFKGDKVLYTILISAMMIPHVLAIIPLFFLLEKMNMLNSLFGLSLVYTSMVIPLGIFILTSFFKTLPKELEEAAEVDGCGHFAIFFKIMLPLSKSGLITVGLMNLIVFWNEYFMGLVFLQEPTKYTLPVGIAYLAEESAYRADWGALFAGLVIAMVPIIVIYSLFQKRITEGLTSGALK</sequence>